<dbReference type="AlphaFoldDB" id="A0A6A5BYR7"/>
<feature type="region of interest" description="Disordered" evidence="2">
    <location>
        <begin position="41"/>
        <end position="91"/>
    </location>
</feature>
<sequence>MKTSSYSAPAAVERNPPSVFTKRDSILSIENCLGQSSAIKQNQGISSSRPHWNSNNDSFVNNNNRAHTVDSSSGKFHSSSQQQASLLPANRAIPKRKLMVMNMLQNQLEEQRRKKVTEQQQEYLQSSSSSSSSQNVNRMTINHNVISNSDEQQGMFQELKEFLNPYGLEEDHSPITNNFNASKMQFPYNPEITSHSNVSPLILQHNNLLFNIGETTPHLSTFRKTHHPKEYFVKITNLPNSISKDDIHHLILERCKIISENIQLRQEKNKVQKYALIDMKSKSEAQEVKENIEGLKMDKHELKVKIKVKKLIKNKTSACNEKNETCDNQNKDSNNKEQACISSECIMTNRKHAPPAIEKFFTSIPIDYKITESVEDILGYTYCNKSYLMIALTHGHPTMKEWVTESRKMISTFLEDPHFVIYVDNPTFNTLISHTHNEIEQSIIMSALMKLNMLDQYCNKFTSGYNVVSVSELADCFLSLMHSVKEDCEGDEEELKVVLWRMYQPLGCLVSANISEEDLAMLIQRESTLCQNTIPAMSSTNNKCSASNFSHLLHQNLVTAPNGDLNYEGMIFSEECLGKALHYASRASSKTTSSIKALIRRGADPNFRLQGFTPLMIAKTPSQIKTLIQYGAALDEVSEPHGLNVLRCAVERRNLSVVTYLLEEFAFVKIPDDQIRQATDHAIHLLSRDQLEEKKKTKLFEIIEVLQNTLESHME</sequence>
<dbReference type="OMA" id="CANITEE"/>
<evidence type="ECO:0000313" key="5">
    <source>
        <dbReference type="Proteomes" id="UP000444721"/>
    </source>
</evidence>
<feature type="domain" description="RRM" evidence="3">
    <location>
        <begin position="231"/>
        <end position="309"/>
    </location>
</feature>
<dbReference type="VEuPathDB" id="AmoebaDB:NF0110440"/>
<comment type="caution">
    <text evidence="4">The sequence shown here is derived from an EMBL/GenBank/DDBJ whole genome shotgun (WGS) entry which is preliminary data.</text>
</comment>
<dbReference type="Proteomes" id="UP000444721">
    <property type="component" value="Unassembled WGS sequence"/>
</dbReference>
<feature type="compositionally biased region" description="Low complexity" evidence="2">
    <location>
        <begin position="71"/>
        <end position="83"/>
    </location>
</feature>
<dbReference type="Gene3D" id="3.30.70.330">
    <property type="match status" value="1"/>
</dbReference>
<evidence type="ECO:0000259" key="3">
    <source>
        <dbReference type="PROSITE" id="PS50102"/>
    </source>
</evidence>
<feature type="compositionally biased region" description="Low complexity" evidence="2">
    <location>
        <begin position="53"/>
        <end position="64"/>
    </location>
</feature>
<dbReference type="Pfam" id="PF12796">
    <property type="entry name" value="Ank_2"/>
    <property type="match status" value="1"/>
</dbReference>
<protein>
    <recommendedName>
        <fullName evidence="3">RRM domain-containing protein</fullName>
    </recommendedName>
</protein>
<dbReference type="PROSITE" id="PS50102">
    <property type="entry name" value="RRM"/>
    <property type="match status" value="1"/>
</dbReference>
<dbReference type="Gene3D" id="1.25.40.20">
    <property type="entry name" value="Ankyrin repeat-containing domain"/>
    <property type="match status" value="1"/>
</dbReference>
<dbReference type="SUPFAM" id="SSF54928">
    <property type="entry name" value="RNA-binding domain, RBD"/>
    <property type="match status" value="1"/>
</dbReference>
<evidence type="ECO:0000256" key="1">
    <source>
        <dbReference type="PROSITE-ProRule" id="PRU00176"/>
    </source>
</evidence>
<dbReference type="InterPro" id="IPR035979">
    <property type="entry name" value="RBD_domain_sf"/>
</dbReference>
<proteinExistence type="predicted"/>
<feature type="compositionally biased region" description="Polar residues" evidence="2">
    <location>
        <begin position="41"/>
        <end position="52"/>
    </location>
</feature>
<dbReference type="GO" id="GO:0003723">
    <property type="term" value="F:RNA binding"/>
    <property type="evidence" value="ECO:0007669"/>
    <property type="project" value="UniProtKB-UniRule"/>
</dbReference>
<dbReference type="Pfam" id="PF00076">
    <property type="entry name" value="RRM_1"/>
    <property type="match status" value="1"/>
</dbReference>
<gene>
    <name evidence="4" type="ORF">FDP41_000905</name>
</gene>
<name>A0A6A5BYR7_NAEFO</name>
<dbReference type="InterPro" id="IPR002110">
    <property type="entry name" value="Ankyrin_rpt"/>
</dbReference>
<dbReference type="InterPro" id="IPR000504">
    <property type="entry name" value="RRM_dom"/>
</dbReference>
<dbReference type="InterPro" id="IPR012677">
    <property type="entry name" value="Nucleotide-bd_a/b_plait_sf"/>
</dbReference>
<dbReference type="RefSeq" id="XP_044564465.1">
    <property type="nucleotide sequence ID" value="XM_044712968.1"/>
</dbReference>
<dbReference type="InterPro" id="IPR036770">
    <property type="entry name" value="Ankyrin_rpt-contain_sf"/>
</dbReference>
<organism evidence="4 5">
    <name type="scientific">Naegleria fowleri</name>
    <name type="common">Brain eating amoeba</name>
    <dbReference type="NCBI Taxonomy" id="5763"/>
    <lineage>
        <taxon>Eukaryota</taxon>
        <taxon>Discoba</taxon>
        <taxon>Heterolobosea</taxon>
        <taxon>Tetramitia</taxon>
        <taxon>Eutetramitia</taxon>
        <taxon>Vahlkampfiidae</taxon>
        <taxon>Naegleria</taxon>
    </lineage>
</organism>
<dbReference type="OrthoDB" id="10380363at2759"/>
<feature type="region of interest" description="Disordered" evidence="2">
    <location>
        <begin position="110"/>
        <end position="136"/>
    </location>
</feature>
<evidence type="ECO:0000256" key="2">
    <source>
        <dbReference type="SAM" id="MobiDB-lite"/>
    </source>
</evidence>
<dbReference type="SMART" id="SM00360">
    <property type="entry name" value="RRM"/>
    <property type="match status" value="1"/>
</dbReference>
<dbReference type="SUPFAM" id="SSF48403">
    <property type="entry name" value="Ankyrin repeat"/>
    <property type="match status" value="1"/>
</dbReference>
<dbReference type="VEuPathDB" id="AmoebaDB:NfTy_050710"/>
<dbReference type="EMBL" id="VFQX01000022">
    <property type="protein sequence ID" value="KAF0979752.1"/>
    <property type="molecule type" value="Genomic_DNA"/>
</dbReference>
<dbReference type="SMART" id="SM00248">
    <property type="entry name" value="ANK"/>
    <property type="match status" value="3"/>
</dbReference>
<keyword evidence="5" id="KW-1185">Reference proteome</keyword>
<reference evidence="4 5" key="1">
    <citation type="journal article" date="2019" name="Sci. Rep.">
        <title>Nanopore sequencing improves the draft genome of the human pathogenic amoeba Naegleria fowleri.</title>
        <authorList>
            <person name="Liechti N."/>
            <person name="Schurch N."/>
            <person name="Bruggmann R."/>
            <person name="Wittwer M."/>
        </authorList>
    </citation>
    <scope>NUCLEOTIDE SEQUENCE [LARGE SCALE GENOMIC DNA]</scope>
    <source>
        <strain evidence="4 5">ATCC 30894</strain>
    </source>
</reference>
<dbReference type="CDD" id="cd00590">
    <property type="entry name" value="RRM_SF"/>
    <property type="match status" value="1"/>
</dbReference>
<dbReference type="VEuPathDB" id="AmoebaDB:FDP41_000905"/>
<dbReference type="GeneID" id="68108123"/>
<evidence type="ECO:0000313" key="4">
    <source>
        <dbReference type="EMBL" id="KAF0979752.1"/>
    </source>
</evidence>
<accession>A0A6A5BYR7</accession>
<keyword evidence="1" id="KW-0694">RNA-binding</keyword>